<feature type="domain" description="HAMP" evidence="10">
    <location>
        <begin position="232"/>
        <end position="274"/>
    </location>
</feature>
<reference evidence="11" key="1">
    <citation type="submission" date="2020-04" db="EMBL/GenBank/DDBJ databases">
        <title>Deep metagenomics examines the oral microbiome during advanced dental caries in children, revealing novel taxa and co-occurrences with host molecules.</title>
        <authorList>
            <person name="Baker J.L."/>
            <person name="Morton J.T."/>
            <person name="Dinis M."/>
            <person name="Alvarez R."/>
            <person name="Tran N.C."/>
            <person name="Knight R."/>
            <person name="Edlund A."/>
        </authorList>
    </citation>
    <scope>NUCLEOTIDE SEQUENCE</scope>
    <source>
        <strain evidence="11">JCVI_32_bin.24</strain>
    </source>
</reference>
<gene>
    <name evidence="11" type="ORF">HXL68_03695</name>
</gene>
<evidence type="ECO:0000313" key="11">
    <source>
        <dbReference type="EMBL" id="MBF1164126.1"/>
    </source>
</evidence>
<dbReference type="EMBL" id="JABZMI010000041">
    <property type="protein sequence ID" value="MBF1164126.1"/>
    <property type="molecule type" value="Genomic_DNA"/>
</dbReference>
<dbReference type="InterPro" id="IPR004089">
    <property type="entry name" value="MCPsignal_dom"/>
</dbReference>
<evidence type="ECO:0000313" key="12">
    <source>
        <dbReference type="Proteomes" id="UP000718593"/>
    </source>
</evidence>
<dbReference type="GO" id="GO:0004888">
    <property type="term" value="F:transmembrane signaling receptor activity"/>
    <property type="evidence" value="ECO:0007669"/>
    <property type="project" value="InterPro"/>
</dbReference>
<comment type="caution">
    <text evidence="11">The sequence shown here is derived from an EMBL/GenBank/DDBJ whole genome shotgun (WGS) entry which is preliminary data.</text>
</comment>
<dbReference type="PANTHER" id="PTHR32089:SF119">
    <property type="entry name" value="METHYL-ACCEPTING CHEMOTAXIS PROTEIN CTPL"/>
    <property type="match status" value="1"/>
</dbReference>
<evidence type="ECO:0000256" key="3">
    <source>
        <dbReference type="ARBA" id="ARBA00022989"/>
    </source>
</evidence>
<dbReference type="SUPFAM" id="SSF58104">
    <property type="entry name" value="Methyl-accepting chemotaxis protein (MCP) signaling domain"/>
    <property type="match status" value="1"/>
</dbReference>
<keyword evidence="2 8" id="KW-0812">Transmembrane</keyword>
<name>A0A930BRT2_9RHOO</name>
<evidence type="ECO:0000256" key="5">
    <source>
        <dbReference type="ARBA" id="ARBA00023224"/>
    </source>
</evidence>
<sequence length="551" mass="58754">MLLSRLSIRLQLLLMAAVGTFCVLILLATALLALDDFRSDTRSVGQQVEQASTALALVSAAQNAFQGQNRALQEMMIRNYMPAEFDKARANFIEQRRLLWHHLDALAALGDRAGNPQGIATVRQQARELDTLYDDVLAENEAGMPKYTTMVDAALREADLPLAASIKAAFDQLTQATRSTVTEASSAADRRFARNAWLIGLVGMAGSLISLLLGFTISRRMLCRLGGELEPVVHATRRVAQGDLSQEIHSGKAAADSLVAAVDAMRLRLRELIADVKQGAERTSSDADIVSQSARHVAHATTTQSDSAARIAAGIQELTVAMTMMAEKAGSAADSSQLTHARAVQSGQVIIGAIGEIDAIAEQAAITSRLMTELNAHTQEIGRFAEEIKQISEQTNLLSLNAAIEAARAGESGRGFAVVADEVRKLANHSAQTTHKIEDLVDRLDQATRQTASAVQSTAERSQRGAQLATSAIEAMSAIQASCDDSTQAARAIVDVLAEQRVAAEQIARNTEQVAQMIEQGAAAAAESSQAAEQMSALAGRLHQATLQFSV</sequence>
<evidence type="ECO:0000256" key="4">
    <source>
        <dbReference type="ARBA" id="ARBA00023136"/>
    </source>
</evidence>
<evidence type="ECO:0000256" key="2">
    <source>
        <dbReference type="ARBA" id="ARBA00022692"/>
    </source>
</evidence>
<feature type="domain" description="Methyl-accepting transducer" evidence="9">
    <location>
        <begin position="279"/>
        <end position="515"/>
    </location>
</feature>
<dbReference type="Pfam" id="PF00015">
    <property type="entry name" value="MCPsignal"/>
    <property type="match status" value="1"/>
</dbReference>
<evidence type="ECO:0000259" key="9">
    <source>
        <dbReference type="PROSITE" id="PS50111"/>
    </source>
</evidence>
<dbReference type="PROSITE" id="PS50111">
    <property type="entry name" value="CHEMOTAXIS_TRANSDUC_2"/>
    <property type="match status" value="1"/>
</dbReference>
<protein>
    <submittedName>
        <fullName evidence="11">Methyl-accepting chemotaxis protein</fullName>
    </submittedName>
</protein>
<dbReference type="InterPro" id="IPR003660">
    <property type="entry name" value="HAMP_dom"/>
</dbReference>
<comment type="similarity">
    <text evidence="6">Belongs to the methyl-accepting chemotaxis (MCP) protein family.</text>
</comment>
<feature type="transmembrane region" description="Helical" evidence="8">
    <location>
        <begin position="12"/>
        <end position="34"/>
    </location>
</feature>
<dbReference type="SMART" id="SM00283">
    <property type="entry name" value="MA"/>
    <property type="match status" value="1"/>
</dbReference>
<dbReference type="InterPro" id="IPR004090">
    <property type="entry name" value="Chemotax_Me-accpt_rcpt"/>
</dbReference>
<dbReference type="PANTHER" id="PTHR32089">
    <property type="entry name" value="METHYL-ACCEPTING CHEMOTAXIS PROTEIN MCPB"/>
    <property type="match status" value="1"/>
</dbReference>
<dbReference type="PRINTS" id="PR00260">
    <property type="entry name" value="CHEMTRNSDUCR"/>
</dbReference>
<organism evidence="11 12">
    <name type="scientific">Dechloromonas agitata</name>
    <dbReference type="NCBI Taxonomy" id="73030"/>
    <lineage>
        <taxon>Bacteria</taxon>
        <taxon>Pseudomonadati</taxon>
        <taxon>Pseudomonadota</taxon>
        <taxon>Betaproteobacteria</taxon>
        <taxon>Rhodocyclales</taxon>
        <taxon>Azonexaceae</taxon>
        <taxon>Dechloromonas</taxon>
    </lineage>
</organism>
<evidence type="ECO:0000256" key="8">
    <source>
        <dbReference type="SAM" id="Phobius"/>
    </source>
</evidence>
<comment type="subcellular location">
    <subcellularLocation>
        <location evidence="1">Membrane</location>
        <topology evidence="1">Multi-pass membrane protein</topology>
    </subcellularLocation>
</comment>
<accession>A0A930BRT2</accession>
<keyword evidence="3 8" id="KW-1133">Transmembrane helix</keyword>
<evidence type="ECO:0000256" key="6">
    <source>
        <dbReference type="ARBA" id="ARBA00029447"/>
    </source>
</evidence>
<evidence type="ECO:0000256" key="1">
    <source>
        <dbReference type="ARBA" id="ARBA00004141"/>
    </source>
</evidence>
<proteinExistence type="inferred from homology"/>
<dbReference type="GO" id="GO:0007165">
    <property type="term" value="P:signal transduction"/>
    <property type="evidence" value="ECO:0007669"/>
    <property type="project" value="UniProtKB-KW"/>
</dbReference>
<dbReference type="GO" id="GO:0016020">
    <property type="term" value="C:membrane"/>
    <property type="evidence" value="ECO:0007669"/>
    <property type="project" value="UniProtKB-SubCell"/>
</dbReference>
<keyword evidence="5 7" id="KW-0807">Transducer</keyword>
<keyword evidence="4 8" id="KW-0472">Membrane</keyword>
<dbReference type="PROSITE" id="PS50885">
    <property type="entry name" value="HAMP"/>
    <property type="match status" value="1"/>
</dbReference>
<dbReference type="AlphaFoldDB" id="A0A930BRT2"/>
<feature type="transmembrane region" description="Helical" evidence="8">
    <location>
        <begin position="196"/>
        <end position="215"/>
    </location>
</feature>
<evidence type="ECO:0000256" key="7">
    <source>
        <dbReference type="PROSITE-ProRule" id="PRU00284"/>
    </source>
</evidence>
<dbReference type="GO" id="GO:0006935">
    <property type="term" value="P:chemotaxis"/>
    <property type="evidence" value="ECO:0007669"/>
    <property type="project" value="InterPro"/>
</dbReference>
<dbReference type="Gene3D" id="1.10.287.950">
    <property type="entry name" value="Methyl-accepting chemotaxis protein"/>
    <property type="match status" value="1"/>
</dbReference>
<dbReference type="Proteomes" id="UP000718593">
    <property type="component" value="Unassembled WGS sequence"/>
</dbReference>
<evidence type="ECO:0000259" key="10">
    <source>
        <dbReference type="PROSITE" id="PS50885"/>
    </source>
</evidence>